<evidence type="ECO:0000313" key="9">
    <source>
        <dbReference type="Proteomes" id="UP001143474"/>
    </source>
</evidence>
<evidence type="ECO:0000259" key="7">
    <source>
        <dbReference type="Pfam" id="PF07291"/>
    </source>
</evidence>
<feature type="domain" description="Methylamine utilisation protein MauE" evidence="7">
    <location>
        <begin position="21"/>
        <end position="154"/>
    </location>
</feature>
<dbReference type="InterPro" id="IPR009908">
    <property type="entry name" value="Methylamine_util_MauE"/>
</dbReference>
<dbReference type="EMBL" id="BSEV01000009">
    <property type="protein sequence ID" value="GLK10916.1"/>
    <property type="molecule type" value="Genomic_DNA"/>
</dbReference>
<dbReference type="Proteomes" id="UP001143474">
    <property type="component" value="Unassembled WGS sequence"/>
</dbReference>
<comment type="caution">
    <text evidence="8">The sequence shown here is derived from an EMBL/GenBank/DDBJ whole genome shotgun (WGS) entry which is preliminary data.</text>
</comment>
<accession>A0A9W6ME77</accession>
<feature type="transmembrane region" description="Helical" evidence="6">
    <location>
        <begin position="20"/>
        <end position="41"/>
    </location>
</feature>
<dbReference type="GO" id="GO:0030416">
    <property type="term" value="P:methylamine metabolic process"/>
    <property type="evidence" value="ECO:0007669"/>
    <property type="project" value="InterPro"/>
</dbReference>
<dbReference type="AlphaFoldDB" id="A0A9W6ME77"/>
<evidence type="ECO:0000256" key="1">
    <source>
        <dbReference type="ARBA" id="ARBA00004141"/>
    </source>
</evidence>
<feature type="transmembrane region" description="Helical" evidence="6">
    <location>
        <begin position="62"/>
        <end position="84"/>
    </location>
</feature>
<evidence type="ECO:0000256" key="5">
    <source>
        <dbReference type="SAM" id="MobiDB-lite"/>
    </source>
</evidence>
<dbReference type="GO" id="GO:0016020">
    <property type="term" value="C:membrane"/>
    <property type="evidence" value="ECO:0007669"/>
    <property type="project" value="UniProtKB-SubCell"/>
</dbReference>
<reference evidence="8" key="1">
    <citation type="journal article" date="2014" name="Int. J. Syst. Evol. Microbiol.">
        <title>Complete genome sequence of Corynebacterium casei LMG S-19264T (=DSM 44701T), isolated from a smear-ripened cheese.</title>
        <authorList>
            <consortium name="US DOE Joint Genome Institute (JGI-PGF)"/>
            <person name="Walter F."/>
            <person name="Albersmeier A."/>
            <person name="Kalinowski J."/>
            <person name="Ruckert C."/>
        </authorList>
    </citation>
    <scope>NUCLEOTIDE SEQUENCE</scope>
    <source>
        <strain evidence="8">VKM Ac-2007</strain>
    </source>
</reference>
<feature type="region of interest" description="Disordered" evidence="5">
    <location>
        <begin position="171"/>
        <end position="191"/>
    </location>
</feature>
<evidence type="ECO:0000256" key="6">
    <source>
        <dbReference type="SAM" id="Phobius"/>
    </source>
</evidence>
<protein>
    <recommendedName>
        <fullName evidence="7">Methylamine utilisation protein MauE domain-containing protein</fullName>
    </recommendedName>
</protein>
<feature type="transmembrane region" description="Helical" evidence="6">
    <location>
        <begin position="90"/>
        <end position="111"/>
    </location>
</feature>
<gene>
    <name evidence="8" type="ORF">GCM10017600_43220</name>
</gene>
<dbReference type="RefSeq" id="WP_271219317.1">
    <property type="nucleotide sequence ID" value="NZ_BAAAVD010000008.1"/>
</dbReference>
<name>A0A9W6ME77_9ACTN</name>
<dbReference type="Pfam" id="PF07291">
    <property type="entry name" value="MauE"/>
    <property type="match status" value="1"/>
</dbReference>
<feature type="compositionally biased region" description="Acidic residues" evidence="5">
    <location>
        <begin position="178"/>
        <end position="191"/>
    </location>
</feature>
<sequence length="191" mass="20022">MLVTSEKQAPPRSRTSGSALPWVTTVSRLVLACVLIVAGWGKIGTPVLSVQSVKAYKLLPDSLATVVGYGLPILEIVIGVLLIVGLLTRAAGAISALLMLAFVIGIASVWARGLRIDCGCFGGGGQLKPGVEPDYLIDILRDSGLFVLGVVIAWFGPGRLALDSALGLAPERESHDDIEGDDGEPQEQENH</sequence>
<proteinExistence type="predicted"/>
<organism evidence="8 9">
    <name type="scientific">Streptosporangium carneum</name>
    <dbReference type="NCBI Taxonomy" id="47481"/>
    <lineage>
        <taxon>Bacteria</taxon>
        <taxon>Bacillati</taxon>
        <taxon>Actinomycetota</taxon>
        <taxon>Actinomycetes</taxon>
        <taxon>Streptosporangiales</taxon>
        <taxon>Streptosporangiaceae</taxon>
        <taxon>Streptosporangium</taxon>
    </lineage>
</organism>
<evidence type="ECO:0000256" key="2">
    <source>
        <dbReference type="ARBA" id="ARBA00022692"/>
    </source>
</evidence>
<evidence type="ECO:0000256" key="4">
    <source>
        <dbReference type="ARBA" id="ARBA00023136"/>
    </source>
</evidence>
<comment type="subcellular location">
    <subcellularLocation>
        <location evidence="1">Membrane</location>
        <topology evidence="1">Multi-pass membrane protein</topology>
    </subcellularLocation>
</comment>
<keyword evidence="9" id="KW-1185">Reference proteome</keyword>
<keyword evidence="4 6" id="KW-0472">Membrane</keyword>
<keyword evidence="2 6" id="KW-0812">Transmembrane</keyword>
<evidence type="ECO:0000313" key="8">
    <source>
        <dbReference type="EMBL" id="GLK10916.1"/>
    </source>
</evidence>
<reference evidence="8" key="2">
    <citation type="submission" date="2023-01" db="EMBL/GenBank/DDBJ databases">
        <authorList>
            <person name="Sun Q."/>
            <person name="Evtushenko L."/>
        </authorList>
    </citation>
    <scope>NUCLEOTIDE SEQUENCE</scope>
    <source>
        <strain evidence="8">VKM Ac-2007</strain>
    </source>
</reference>
<evidence type="ECO:0000256" key="3">
    <source>
        <dbReference type="ARBA" id="ARBA00022989"/>
    </source>
</evidence>
<keyword evidence="3 6" id="KW-1133">Transmembrane helix</keyword>